<feature type="chain" id="PRO_5047016389" evidence="1">
    <location>
        <begin position="23"/>
        <end position="75"/>
    </location>
</feature>
<feature type="signal peptide" evidence="1">
    <location>
        <begin position="1"/>
        <end position="22"/>
    </location>
</feature>
<reference evidence="2 3" key="1">
    <citation type="journal article" date="2020" name="Microorganisms">
        <title>Reliable Identification of Environmental Pseudomonas Isolates Using the rpoD Gene.</title>
        <authorList>
            <consortium name="The Broad Institute Genome Sequencing Platform"/>
            <person name="Girard L."/>
            <person name="Lood C."/>
            <person name="Rokni-Zadeh H."/>
            <person name="van Noort V."/>
            <person name="Lavigne R."/>
            <person name="De Mot R."/>
        </authorList>
    </citation>
    <scope>NUCLEOTIDE SEQUENCE [LARGE SCALE GENOMIC DNA]</scope>
    <source>
        <strain evidence="2 3">RD9SR1</strain>
    </source>
</reference>
<sequence length="75" mass="7842">MSTQAKIKLTSCQMRVALCTLAALVELAQYLFASQIEQFVCGNRPDGLLEVAHGVKPGAVQPGLAEPSGCIVLGV</sequence>
<accession>A0ABS6QDI4</accession>
<name>A0ABS6QDI4_9PSED</name>
<gene>
    <name evidence="2" type="ORF">HU760_016890</name>
</gene>
<organism evidence="2 3">
    <name type="scientific">Pseudomonas oryzicola</name>
    <dbReference type="NCBI Taxonomy" id="485876"/>
    <lineage>
        <taxon>Bacteria</taxon>
        <taxon>Pseudomonadati</taxon>
        <taxon>Pseudomonadota</taxon>
        <taxon>Gammaproteobacteria</taxon>
        <taxon>Pseudomonadales</taxon>
        <taxon>Pseudomonadaceae</taxon>
        <taxon>Pseudomonas</taxon>
    </lineage>
</organism>
<evidence type="ECO:0000313" key="2">
    <source>
        <dbReference type="EMBL" id="MBV4492268.1"/>
    </source>
</evidence>
<dbReference type="Proteomes" id="UP000609530">
    <property type="component" value="Unassembled WGS sequence"/>
</dbReference>
<dbReference type="EMBL" id="JABWRZ020000001">
    <property type="protein sequence ID" value="MBV4492268.1"/>
    <property type="molecule type" value="Genomic_DNA"/>
</dbReference>
<evidence type="ECO:0000256" key="1">
    <source>
        <dbReference type="SAM" id="SignalP"/>
    </source>
</evidence>
<keyword evidence="1" id="KW-0732">Signal</keyword>
<comment type="caution">
    <text evidence="2">The sequence shown here is derived from an EMBL/GenBank/DDBJ whole genome shotgun (WGS) entry which is preliminary data.</text>
</comment>
<dbReference type="RefSeq" id="WP_186678614.1">
    <property type="nucleotide sequence ID" value="NZ_JABWRZ020000001.1"/>
</dbReference>
<proteinExistence type="predicted"/>
<keyword evidence="3" id="KW-1185">Reference proteome</keyword>
<evidence type="ECO:0000313" key="3">
    <source>
        <dbReference type="Proteomes" id="UP000609530"/>
    </source>
</evidence>
<protein>
    <submittedName>
        <fullName evidence="2">Uncharacterized protein</fullName>
    </submittedName>
</protein>